<evidence type="ECO:0000313" key="1">
    <source>
        <dbReference type="EMBL" id="KAI9513171.1"/>
    </source>
</evidence>
<protein>
    <submittedName>
        <fullName evidence="1">Uncharacterized protein</fullName>
    </submittedName>
</protein>
<gene>
    <name evidence="1" type="ORF">F5148DRAFT_1145495</name>
</gene>
<sequence>MATERTRKPKEERRGDESQRRKFRRVTQEQGGKRLATNCHVVLCPEVLTTWSSKPIWSGMDTMQERRSGVDTRSNRIAPLERGMLEVGQPDAASCQHPDQSKEHSRLISSAFCWVFYNPQYSIYEGSIEDWSSIFKPPPSTASVHLQ</sequence>
<accession>A0ACC0UNK3</accession>
<name>A0ACC0UNK3_9AGAM</name>
<comment type="caution">
    <text evidence="1">The sequence shown here is derived from an EMBL/GenBank/DDBJ whole genome shotgun (WGS) entry which is preliminary data.</text>
</comment>
<dbReference type="EMBL" id="JAGFNK010000002">
    <property type="protein sequence ID" value="KAI9513171.1"/>
    <property type="molecule type" value="Genomic_DNA"/>
</dbReference>
<keyword evidence="2" id="KW-1185">Reference proteome</keyword>
<evidence type="ECO:0000313" key="2">
    <source>
        <dbReference type="Proteomes" id="UP001207468"/>
    </source>
</evidence>
<organism evidence="1 2">
    <name type="scientific">Russula earlei</name>
    <dbReference type="NCBI Taxonomy" id="71964"/>
    <lineage>
        <taxon>Eukaryota</taxon>
        <taxon>Fungi</taxon>
        <taxon>Dikarya</taxon>
        <taxon>Basidiomycota</taxon>
        <taxon>Agaricomycotina</taxon>
        <taxon>Agaricomycetes</taxon>
        <taxon>Russulales</taxon>
        <taxon>Russulaceae</taxon>
        <taxon>Russula</taxon>
    </lineage>
</organism>
<reference evidence="1" key="1">
    <citation type="submission" date="2021-03" db="EMBL/GenBank/DDBJ databases">
        <title>Evolutionary priming and transition to the ectomycorrhizal habit in an iconic lineage of mushroom-forming fungi: is preadaptation a requirement?</title>
        <authorList>
            <consortium name="DOE Joint Genome Institute"/>
            <person name="Looney B.P."/>
            <person name="Miyauchi S."/>
            <person name="Morin E."/>
            <person name="Drula E."/>
            <person name="Courty P.E."/>
            <person name="Chicoki N."/>
            <person name="Fauchery L."/>
            <person name="Kohler A."/>
            <person name="Kuo A."/>
            <person name="LaButti K."/>
            <person name="Pangilinan J."/>
            <person name="Lipzen A."/>
            <person name="Riley R."/>
            <person name="Andreopoulos W."/>
            <person name="He G."/>
            <person name="Johnson J."/>
            <person name="Barry K.W."/>
            <person name="Grigoriev I.V."/>
            <person name="Nagy L."/>
            <person name="Hibbett D."/>
            <person name="Henrissat B."/>
            <person name="Matheny P.B."/>
            <person name="Labbe J."/>
            <person name="Martin A.F."/>
        </authorList>
    </citation>
    <scope>NUCLEOTIDE SEQUENCE</scope>
    <source>
        <strain evidence="1">BPL698</strain>
    </source>
</reference>
<proteinExistence type="predicted"/>
<dbReference type="Proteomes" id="UP001207468">
    <property type="component" value="Unassembled WGS sequence"/>
</dbReference>